<dbReference type="InterPro" id="IPR029063">
    <property type="entry name" value="SAM-dependent_MTases_sf"/>
</dbReference>
<dbReference type="Pfam" id="PF13489">
    <property type="entry name" value="Methyltransf_23"/>
    <property type="match status" value="1"/>
</dbReference>
<dbReference type="RefSeq" id="WP_229793739.1">
    <property type="nucleotide sequence ID" value="NZ_BMXB01000008.1"/>
</dbReference>
<protein>
    <recommendedName>
        <fullName evidence="3">Methyltransferase domain-containing protein</fullName>
    </recommendedName>
</protein>
<gene>
    <name evidence="1" type="ORF">GCM10007103_22290</name>
</gene>
<dbReference type="Gene3D" id="3.40.50.150">
    <property type="entry name" value="Vaccinia Virus protein VP39"/>
    <property type="match status" value="1"/>
</dbReference>
<dbReference type="SUPFAM" id="SSF53335">
    <property type="entry name" value="S-adenosyl-L-methionine-dependent methyltransferases"/>
    <property type="match status" value="1"/>
</dbReference>
<name>A0A918VZE9_9FLAO</name>
<comment type="caution">
    <text evidence="1">The sequence shown here is derived from an EMBL/GenBank/DDBJ whole genome shotgun (WGS) entry which is preliminary data.</text>
</comment>
<accession>A0A918VZE9</accession>
<reference evidence="1" key="1">
    <citation type="journal article" date="2014" name="Int. J. Syst. Evol. Microbiol.">
        <title>Complete genome sequence of Corynebacterium casei LMG S-19264T (=DSM 44701T), isolated from a smear-ripened cheese.</title>
        <authorList>
            <consortium name="US DOE Joint Genome Institute (JGI-PGF)"/>
            <person name="Walter F."/>
            <person name="Albersmeier A."/>
            <person name="Kalinowski J."/>
            <person name="Ruckert C."/>
        </authorList>
    </citation>
    <scope>NUCLEOTIDE SEQUENCE</scope>
    <source>
        <strain evidence="1">KCTC 12719</strain>
    </source>
</reference>
<sequence length="187" mass="21544">MTWNDLREDLADYVKLKYAIGELNFAPGNVFDLGYENHFDGVIITEVIEHVAHPDDFLKQTAKLVKPGGYIITTTPLGNYFLNKLPKFTEFNNPEIFENIQFGPNSDDHIFLLHANETKLLAEMANLELISQEIYINFLTNGHIKTHHLLNVLPKSFVNLFEKLTFKLPETIMLKLHNNIAVLYRKS</sequence>
<organism evidence="1 2">
    <name type="scientific">Salinimicrobium marinum</name>
    <dbReference type="NCBI Taxonomy" id="680283"/>
    <lineage>
        <taxon>Bacteria</taxon>
        <taxon>Pseudomonadati</taxon>
        <taxon>Bacteroidota</taxon>
        <taxon>Flavobacteriia</taxon>
        <taxon>Flavobacteriales</taxon>
        <taxon>Flavobacteriaceae</taxon>
        <taxon>Salinimicrobium</taxon>
    </lineage>
</organism>
<dbReference type="AlphaFoldDB" id="A0A918VZE9"/>
<evidence type="ECO:0000313" key="2">
    <source>
        <dbReference type="Proteomes" id="UP000610456"/>
    </source>
</evidence>
<proteinExistence type="predicted"/>
<dbReference type="Proteomes" id="UP000610456">
    <property type="component" value="Unassembled WGS sequence"/>
</dbReference>
<evidence type="ECO:0000313" key="1">
    <source>
        <dbReference type="EMBL" id="GHA40352.1"/>
    </source>
</evidence>
<dbReference type="EMBL" id="BMXB01000008">
    <property type="protein sequence ID" value="GHA40352.1"/>
    <property type="molecule type" value="Genomic_DNA"/>
</dbReference>
<reference evidence="1" key="2">
    <citation type="submission" date="2020-09" db="EMBL/GenBank/DDBJ databases">
        <authorList>
            <person name="Sun Q."/>
            <person name="Kim S."/>
        </authorList>
    </citation>
    <scope>NUCLEOTIDE SEQUENCE</scope>
    <source>
        <strain evidence="1">KCTC 12719</strain>
    </source>
</reference>
<evidence type="ECO:0008006" key="3">
    <source>
        <dbReference type="Google" id="ProtNLM"/>
    </source>
</evidence>
<keyword evidence="2" id="KW-1185">Reference proteome</keyword>